<dbReference type="Gene3D" id="3.40.50.720">
    <property type="entry name" value="NAD(P)-binding Rossmann-like Domain"/>
    <property type="match status" value="1"/>
</dbReference>
<sequence length="66" mass="7369">MPSYLVTGASRGLGYEFIRQFSHDSANTVIGVVRDKTATEKKLREDRINNVILFEADIADLDALKV</sequence>
<dbReference type="InterPro" id="IPR036291">
    <property type="entry name" value="NAD(P)-bd_dom_sf"/>
</dbReference>
<accession>A0A7D8UNH9</accession>
<evidence type="ECO:0000313" key="2">
    <source>
        <dbReference type="EMBL" id="TVY50708.1"/>
    </source>
</evidence>
<dbReference type="SUPFAM" id="SSF51735">
    <property type="entry name" value="NAD(P)-binding Rossmann-fold domains"/>
    <property type="match status" value="1"/>
</dbReference>
<reference evidence="2 3" key="1">
    <citation type="submission" date="2018-05" db="EMBL/GenBank/DDBJ databases">
        <title>Whole genome sequencing for identification of molecular markers to develop diagnostic detection tools for the regulated plant pathogen Lachnellula willkommii.</title>
        <authorList>
            <person name="Giroux E."/>
            <person name="Bilodeau G."/>
        </authorList>
    </citation>
    <scope>NUCLEOTIDE SEQUENCE [LARGE SCALE GENOMIC DNA]</scope>
    <source>
        <strain evidence="2 3">CBS 625.97</strain>
    </source>
</reference>
<dbReference type="PANTHER" id="PTHR45458:SF3">
    <property type="entry name" value="CHAIN DEHYDROGENASE (ATSC), PUTATIVE-RELATED"/>
    <property type="match status" value="1"/>
</dbReference>
<name>A0A7D8UNH9_9HELO</name>
<dbReference type="InterPro" id="IPR013968">
    <property type="entry name" value="PKS_KR"/>
</dbReference>
<gene>
    <name evidence="2" type="ORF">LCER1_G006982</name>
</gene>
<dbReference type="Proteomes" id="UP000481288">
    <property type="component" value="Unassembled WGS sequence"/>
</dbReference>
<organism evidence="2 3">
    <name type="scientific">Lachnellula cervina</name>
    <dbReference type="NCBI Taxonomy" id="1316786"/>
    <lineage>
        <taxon>Eukaryota</taxon>
        <taxon>Fungi</taxon>
        <taxon>Dikarya</taxon>
        <taxon>Ascomycota</taxon>
        <taxon>Pezizomycotina</taxon>
        <taxon>Leotiomycetes</taxon>
        <taxon>Helotiales</taxon>
        <taxon>Lachnaceae</taxon>
        <taxon>Lachnellula</taxon>
    </lineage>
</organism>
<dbReference type="AlphaFoldDB" id="A0A7D8UNH9"/>
<dbReference type="PANTHER" id="PTHR45458">
    <property type="entry name" value="SHORT-CHAIN DEHYDROGENASE/REDUCTASE SDR"/>
    <property type="match status" value="1"/>
</dbReference>
<comment type="caution">
    <text evidence="2">The sequence shown here is derived from an EMBL/GenBank/DDBJ whole genome shotgun (WGS) entry which is preliminary data.</text>
</comment>
<dbReference type="Pfam" id="PF08659">
    <property type="entry name" value="KR"/>
    <property type="match status" value="1"/>
</dbReference>
<evidence type="ECO:0000259" key="1">
    <source>
        <dbReference type="Pfam" id="PF08659"/>
    </source>
</evidence>
<protein>
    <recommendedName>
        <fullName evidence="1">Ketoreductase (KR) domain-containing protein</fullName>
    </recommendedName>
</protein>
<evidence type="ECO:0000313" key="3">
    <source>
        <dbReference type="Proteomes" id="UP000481288"/>
    </source>
</evidence>
<feature type="domain" description="Ketoreductase (KR)" evidence="1">
    <location>
        <begin position="3"/>
        <end position="65"/>
    </location>
</feature>
<dbReference type="GO" id="GO:0016616">
    <property type="term" value="F:oxidoreductase activity, acting on the CH-OH group of donors, NAD or NADP as acceptor"/>
    <property type="evidence" value="ECO:0007669"/>
    <property type="project" value="TreeGrafter"/>
</dbReference>
<proteinExistence type="predicted"/>
<keyword evidence="3" id="KW-1185">Reference proteome</keyword>
<dbReference type="InterPro" id="IPR052184">
    <property type="entry name" value="SDR_enzymes"/>
</dbReference>
<dbReference type="OrthoDB" id="7289984at2759"/>
<dbReference type="EMBL" id="QGMG01001027">
    <property type="protein sequence ID" value="TVY50708.1"/>
    <property type="molecule type" value="Genomic_DNA"/>
</dbReference>